<evidence type="ECO:0000313" key="2">
    <source>
        <dbReference type="EMBL" id="MBE8611335.1"/>
    </source>
</evidence>
<name>A0A2C5T0B8_MORMO</name>
<dbReference type="Proteomes" id="UP000650477">
    <property type="component" value="Unassembled WGS sequence"/>
</dbReference>
<dbReference type="RefSeq" id="WP_004236855.1">
    <property type="nucleotide sequence ID" value="NZ_ABGYJJ040000001.1"/>
</dbReference>
<proteinExistence type="predicted"/>
<evidence type="ECO:0000313" key="4">
    <source>
        <dbReference type="Proteomes" id="UP000650477"/>
    </source>
</evidence>
<reference evidence="2" key="1">
    <citation type="submission" date="2017-12" db="EMBL/GenBank/DDBJ databases">
        <title>Genome sequencing and analysis.</title>
        <authorList>
            <person name="Huang Y.-T."/>
        </authorList>
    </citation>
    <scope>NUCLEOTIDE SEQUENCE</scope>
    <source>
        <strain evidence="2">VGH116</strain>
    </source>
</reference>
<sequence length="107" mass="11269">MKKTILACSLGLMALALTACSGEEKSASSVPGATETCNKYFAEVDDLVKKATEKAGDNEAAKAQLEPMLKQFDEAKKQIATLPKEQQDAACKAGSDAMAQIKQAMGI</sequence>
<dbReference type="AlphaFoldDB" id="A0A2C5T0B8"/>
<dbReference type="GeneID" id="93360918"/>
<dbReference type="EMBL" id="JAPKIY010000019">
    <property type="protein sequence ID" value="MDS0898939.1"/>
    <property type="molecule type" value="Genomic_DNA"/>
</dbReference>
<dbReference type="InterPro" id="IPR020493">
    <property type="entry name" value="Uncharacterised_HI0310"/>
</dbReference>
<feature type="chain" id="PRO_5044065391" evidence="1">
    <location>
        <begin position="22"/>
        <end position="107"/>
    </location>
</feature>
<dbReference type="EMBL" id="PKLF01000002">
    <property type="protein sequence ID" value="MBE8611335.1"/>
    <property type="molecule type" value="Genomic_DNA"/>
</dbReference>
<protein>
    <submittedName>
        <fullName evidence="3">DUF5339 family protein</fullName>
    </submittedName>
</protein>
<feature type="signal peptide" evidence="1">
    <location>
        <begin position="1"/>
        <end position="21"/>
    </location>
</feature>
<reference evidence="3" key="2">
    <citation type="submission" date="2023-02" db="EMBL/GenBank/DDBJ databases">
        <title>Detection, antimicrobial susceptibility and genomic characterization of NDM-producing species of Morganellaceae, Yersiniaceae, and Enterobacteriaceae other than Klebsiella.</title>
        <authorList>
            <person name="Camargo C.H."/>
            <person name="Sacchi C.T."/>
            <person name="Campos K.R."/>
        </authorList>
    </citation>
    <scope>NUCLEOTIDE SEQUENCE</scope>
    <source>
        <strain evidence="3">1189_21</strain>
    </source>
</reference>
<evidence type="ECO:0000313" key="3">
    <source>
        <dbReference type="EMBL" id="MDS0898939.1"/>
    </source>
</evidence>
<keyword evidence="1" id="KW-0732">Signal</keyword>
<dbReference type="Proteomes" id="UP001182247">
    <property type="component" value="Unassembled WGS sequence"/>
</dbReference>
<comment type="caution">
    <text evidence="2">The sequence shown here is derived from an EMBL/GenBank/DDBJ whole genome shotgun (WGS) entry which is preliminary data.</text>
</comment>
<accession>A0A2C5T0B8</accession>
<dbReference type="PROSITE" id="PS51257">
    <property type="entry name" value="PROKAR_LIPOPROTEIN"/>
    <property type="match status" value="1"/>
</dbReference>
<gene>
    <name evidence="2" type="ORF">CYG68_02730</name>
    <name evidence="3" type="ORF">OSC06_13240</name>
</gene>
<dbReference type="Pfam" id="PF17274">
    <property type="entry name" value="DUF5339"/>
    <property type="match status" value="1"/>
</dbReference>
<evidence type="ECO:0000256" key="1">
    <source>
        <dbReference type="SAM" id="SignalP"/>
    </source>
</evidence>
<organism evidence="2 4">
    <name type="scientific">Morganella morganii</name>
    <name type="common">Proteus morganii</name>
    <dbReference type="NCBI Taxonomy" id="582"/>
    <lineage>
        <taxon>Bacteria</taxon>
        <taxon>Pseudomonadati</taxon>
        <taxon>Pseudomonadota</taxon>
        <taxon>Gammaproteobacteria</taxon>
        <taxon>Enterobacterales</taxon>
        <taxon>Morganellaceae</taxon>
        <taxon>Morganella</taxon>
    </lineage>
</organism>